<evidence type="ECO:0000313" key="3">
    <source>
        <dbReference type="Proteomes" id="UP001069802"/>
    </source>
</evidence>
<sequence length="209" mass="22815">MVTRKSRSVFFTVIFLLAGCGSLIPSGHQVKEVSAWRQGTYRLDPDHASLVFSLDHLGFSEYVGRFNVLDASLDFDPEKPLTTRLSAEVDIAGLDVNNPVFAEELKGPSWFDAATYPAAYLESTEIILTGDNSARLHADLTLKGITRPVTFDVTFNGGANNLLSGKYTLGFSAEGTIRRSDFGISYLVPAIGDEVKLQISAEFLRASED</sequence>
<dbReference type="InterPro" id="IPR036761">
    <property type="entry name" value="TTHA0802/YceI-like_sf"/>
</dbReference>
<dbReference type="Gene3D" id="2.40.128.110">
    <property type="entry name" value="Lipid/polyisoprenoid-binding, YceI-like"/>
    <property type="match status" value="1"/>
</dbReference>
<dbReference type="InterPro" id="IPR007372">
    <property type="entry name" value="Lipid/polyisoprenoid-bd_YceI"/>
</dbReference>
<dbReference type="PANTHER" id="PTHR34406">
    <property type="entry name" value="PROTEIN YCEI"/>
    <property type="match status" value="1"/>
</dbReference>
<dbReference type="PANTHER" id="PTHR34406:SF1">
    <property type="entry name" value="PROTEIN YCEI"/>
    <property type="match status" value="1"/>
</dbReference>
<feature type="domain" description="Lipid/polyisoprenoid-binding YceI-like" evidence="1">
    <location>
        <begin position="40"/>
        <end position="204"/>
    </location>
</feature>
<accession>A0ABT4LGR2</accession>
<dbReference type="Proteomes" id="UP001069802">
    <property type="component" value="Unassembled WGS sequence"/>
</dbReference>
<dbReference type="SMART" id="SM00867">
    <property type="entry name" value="YceI"/>
    <property type="match status" value="1"/>
</dbReference>
<dbReference type="Pfam" id="PF04264">
    <property type="entry name" value="YceI"/>
    <property type="match status" value="1"/>
</dbReference>
<proteinExistence type="predicted"/>
<organism evidence="2 3">
    <name type="scientific">Kiloniella laminariae</name>
    <dbReference type="NCBI Taxonomy" id="454162"/>
    <lineage>
        <taxon>Bacteria</taxon>
        <taxon>Pseudomonadati</taxon>
        <taxon>Pseudomonadota</taxon>
        <taxon>Alphaproteobacteria</taxon>
        <taxon>Rhodospirillales</taxon>
        <taxon>Kiloniellaceae</taxon>
        <taxon>Kiloniella</taxon>
    </lineage>
</organism>
<reference evidence="2" key="1">
    <citation type="submission" date="2022-12" db="EMBL/GenBank/DDBJ databases">
        <title>Bacterial isolates from different developmental stages of Nematostella vectensis.</title>
        <authorList>
            <person name="Fraune S."/>
        </authorList>
    </citation>
    <scope>NUCLEOTIDE SEQUENCE</scope>
    <source>
        <strain evidence="2">G21630-S1</strain>
    </source>
</reference>
<protein>
    <submittedName>
        <fullName evidence="2">YceI family protein</fullName>
    </submittedName>
</protein>
<name>A0ABT4LGR2_9PROT</name>
<keyword evidence="3" id="KW-1185">Reference proteome</keyword>
<evidence type="ECO:0000259" key="1">
    <source>
        <dbReference type="SMART" id="SM00867"/>
    </source>
</evidence>
<dbReference type="PROSITE" id="PS51257">
    <property type="entry name" value="PROKAR_LIPOPROTEIN"/>
    <property type="match status" value="1"/>
</dbReference>
<gene>
    <name evidence="2" type="ORF">O4H49_00290</name>
</gene>
<comment type="caution">
    <text evidence="2">The sequence shown here is derived from an EMBL/GenBank/DDBJ whole genome shotgun (WGS) entry which is preliminary data.</text>
</comment>
<dbReference type="EMBL" id="JAPWGY010000001">
    <property type="protein sequence ID" value="MCZ4279192.1"/>
    <property type="molecule type" value="Genomic_DNA"/>
</dbReference>
<dbReference type="SUPFAM" id="SSF101874">
    <property type="entry name" value="YceI-like"/>
    <property type="match status" value="1"/>
</dbReference>
<evidence type="ECO:0000313" key="2">
    <source>
        <dbReference type="EMBL" id="MCZ4279192.1"/>
    </source>
</evidence>